<gene>
    <name evidence="1" type="ORF">Anas_14297</name>
</gene>
<evidence type="ECO:0008006" key="3">
    <source>
        <dbReference type="Google" id="ProtNLM"/>
    </source>
</evidence>
<dbReference type="PANTHER" id="PTHR47272">
    <property type="entry name" value="DDE_TNP_1_7 DOMAIN-CONTAINING PROTEIN"/>
    <property type="match status" value="1"/>
</dbReference>
<keyword evidence="2" id="KW-1185">Reference proteome</keyword>
<evidence type="ECO:0000313" key="2">
    <source>
        <dbReference type="Proteomes" id="UP000326759"/>
    </source>
</evidence>
<name>A0A5N5TCT9_9CRUS</name>
<organism evidence="1 2">
    <name type="scientific">Armadillidium nasatum</name>
    <dbReference type="NCBI Taxonomy" id="96803"/>
    <lineage>
        <taxon>Eukaryota</taxon>
        <taxon>Metazoa</taxon>
        <taxon>Ecdysozoa</taxon>
        <taxon>Arthropoda</taxon>
        <taxon>Crustacea</taxon>
        <taxon>Multicrustacea</taxon>
        <taxon>Malacostraca</taxon>
        <taxon>Eumalacostraca</taxon>
        <taxon>Peracarida</taxon>
        <taxon>Isopoda</taxon>
        <taxon>Oniscidea</taxon>
        <taxon>Crinocheta</taxon>
        <taxon>Armadillidiidae</taxon>
        <taxon>Armadillidium</taxon>
    </lineage>
</organism>
<proteinExistence type="predicted"/>
<feature type="non-terminal residue" evidence="1">
    <location>
        <position position="1"/>
    </location>
</feature>
<dbReference type="Proteomes" id="UP000326759">
    <property type="component" value="Unassembled WGS sequence"/>
</dbReference>
<comment type="caution">
    <text evidence="1">The sequence shown here is derived from an EMBL/GenBank/DDBJ whole genome shotgun (WGS) entry which is preliminary data.</text>
</comment>
<dbReference type="AlphaFoldDB" id="A0A5N5TCT9"/>
<protein>
    <recommendedName>
        <fullName evidence="3">PiggyBac transposable element-derived protein domain-containing protein</fullName>
    </recommendedName>
</protein>
<reference evidence="1 2" key="1">
    <citation type="journal article" date="2019" name="PLoS Biol.">
        <title>Sex chromosomes control vertical transmission of feminizing Wolbachia symbionts in an isopod.</title>
        <authorList>
            <person name="Becking T."/>
            <person name="Chebbi M.A."/>
            <person name="Giraud I."/>
            <person name="Moumen B."/>
            <person name="Laverre T."/>
            <person name="Caubet Y."/>
            <person name="Peccoud J."/>
            <person name="Gilbert C."/>
            <person name="Cordaux R."/>
        </authorList>
    </citation>
    <scope>NUCLEOTIDE SEQUENCE [LARGE SCALE GENOMIC DNA]</scope>
    <source>
        <strain evidence="1">ANa2</strain>
        <tissue evidence="1">Whole body excluding digestive tract and cuticle</tissue>
    </source>
</reference>
<evidence type="ECO:0000313" key="1">
    <source>
        <dbReference type="EMBL" id="KAB7504047.1"/>
    </source>
</evidence>
<dbReference type="EMBL" id="SEYY01003903">
    <property type="protein sequence ID" value="KAB7504047.1"/>
    <property type="molecule type" value="Genomic_DNA"/>
</dbReference>
<dbReference type="OrthoDB" id="123207at2759"/>
<accession>A0A5N5TCT9</accession>
<sequence length="163" mass="19167">LNCEVISGICQFSTIYLKVAVTNAWLLYRRQYDQLFPGDKKFMSLLDFQIEIAYGLTVAGKMPHQLAKERGKPFLCEPEKKRSKTSAAVALPSKDVRLDGFGHFPSYDKKQHRCRYCTNGRTHIMCLKWVTVARYLEHHQGRVGFHILRVFWRRKKPIFFHNF</sequence>